<keyword evidence="1" id="KW-0812">Transmembrane</keyword>
<reference evidence="2 3" key="1">
    <citation type="journal article" date="2024" name="Ann. Entomol. Soc. Am.">
        <title>Genomic analyses of the southern and eastern yellowjacket wasps (Hymenoptera: Vespidae) reveal evolutionary signatures of social life.</title>
        <authorList>
            <person name="Catto M.A."/>
            <person name="Caine P.B."/>
            <person name="Orr S.E."/>
            <person name="Hunt B.G."/>
            <person name="Goodisman M.A.D."/>
        </authorList>
    </citation>
    <scope>NUCLEOTIDE SEQUENCE [LARGE SCALE GENOMIC DNA]</scope>
    <source>
        <strain evidence="2">233</strain>
        <tissue evidence="2">Head and thorax</tissue>
    </source>
</reference>
<sequence>MYTYIFINKFYNTYFILYKIIYLIFHKAHLNFIKYTTYKKTMKIYNYNEQIFNLNYFILNIRNKKHENYKFVQYVKLEQRCITIIIRLDKIMVHSNFEIIYKCIEKLYKSRTIHKCCMK</sequence>
<evidence type="ECO:0000313" key="2">
    <source>
        <dbReference type="EMBL" id="KAL2718190.1"/>
    </source>
</evidence>
<proteinExistence type="predicted"/>
<gene>
    <name evidence="2" type="ORF">V1478_012066</name>
</gene>
<name>A0ABD2AES7_VESSQ</name>
<feature type="transmembrane region" description="Helical" evidence="1">
    <location>
        <begin position="6"/>
        <end position="25"/>
    </location>
</feature>
<keyword evidence="1" id="KW-0472">Membrane</keyword>
<evidence type="ECO:0000256" key="1">
    <source>
        <dbReference type="SAM" id="Phobius"/>
    </source>
</evidence>
<comment type="caution">
    <text evidence="2">The sequence shown here is derived from an EMBL/GenBank/DDBJ whole genome shotgun (WGS) entry which is preliminary data.</text>
</comment>
<keyword evidence="3" id="KW-1185">Reference proteome</keyword>
<dbReference type="Proteomes" id="UP001607302">
    <property type="component" value="Unassembled WGS sequence"/>
</dbReference>
<evidence type="ECO:0000313" key="3">
    <source>
        <dbReference type="Proteomes" id="UP001607302"/>
    </source>
</evidence>
<accession>A0ABD2AES7</accession>
<dbReference type="EMBL" id="JAUDFV010000152">
    <property type="protein sequence ID" value="KAL2718190.1"/>
    <property type="molecule type" value="Genomic_DNA"/>
</dbReference>
<organism evidence="2 3">
    <name type="scientific">Vespula squamosa</name>
    <name type="common">Southern yellow jacket</name>
    <name type="synonym">Wasp</name>
    <dbReference type="NCBI Taxonomy" id="30214"/>
    <lineage>
        <taxon>Eukaryota</taxon>
        <taxon>Metazoa</taxon>
        <taxon>Ecdysozoa</taxon>
        <taxon>Arthropoda</taxon>
        <taxon>Hexapoda</taxon>
        <taxon>Insecta</taxon>
        <taxon>Pterygota</taxon>
        <taxon>Neoptera</taxon>
        <taxon>Endopterygota</taxon>
        <taxon>Hymenoptera</taxon>
        <taxon>Apocrita</taxon>
        <taxon>Aculeata</taxon>
        <taxon>Vespoidea</taxon>
        <taxon>Vespidae</taxon>
        <taxon>Vespinae</taxon>
        <taxon>Vespula</taxon>
    </lineage>
</organism>
<keyword evidence="1" id="KW-1133">Transmembrane helix</keyword>
<dbReference type="AlphaFoldDB" id="A0ABD2AES7"/>
<protein>
    <submittedName>
        <fullName evidence="2">Uncharacterized protein</fullName>
    </submittedName>
</protein>